<evidence type="ECO:0000313" key="4">
    <source>
        <dbReference type="EMBL" id="MCS0657104.1"/>
    </source>
</evidence>
<keyword evidence="2" id="KW-0732">Signal</keyword>
<evidence type="ECO:0000256" key="2">
    <source>
        <dbReference type="SAM" id="SignalP"/>
    </source>
</evidence>
<keyword evidence="5" id="KW-1185">Reference proteome</keyword>
<feature type="compositionally biased region" description="Basic and acidic residues" evidence="1">
    <location>
        <begin position="90"/>
        <end position="115"/>
    </location>
</feature>
<dbReference type="Pfam" id="PF13511">
    <property type="entry name" value="DUF4124"/>
    <property type="match status" value="1"/>
</dbReference>
<dbReference type="RefSeq" id="WP_258810262.1">
    <property type="nucleotide sequence ID" value="NZ_JANUGU010000001.1"/>
</dbReference>
<organism evidence="4 5">
    <name type="scientific">Massilia terrae</name>
    <dbReference type="NCBI Taxonomy" id="1811224"/>
    <lineage>
        <taxon>Bacteria</taxon>
        <taxon>Pseudomonadati</taxon>
        <taxon>Pseudomonadota</taxon>
        <taxon>Betaproteobacteria</taxon>
        <taxon>Burkholderiales</taxon>
        <taxon>Oxalobacteraceae</taxon>
        <taxon>Telluria group</taxon>
        <taxon>Massilia</taxon>
    </lineage>
</organism>
<accession>A0ABT2CSZ1</accession>
<evidence type="ECO:0000259" key="3">
    <source>
        <dbReference type="Pfam" id="PF13511"/>
    </source>
</evidence>
<proteinExistence type="predicted"/>
<dbReference type="Proteomes" id="UP001204621">
    <property type="component" value="Unassembled WGS sequence"/>
</dbReference>
<feature type="compositionally biased region" description="Polar residues" evidence="1">
    <location>
        <begin position="163"/>
        <end position="172"/>
    </location>
</feature>
<feature type="signal peptide" evidence="2">
    <location>
        <begin position="1"/>
        <end position="26"/>
    </location>
</feature>
<feature type="domain" description="DUF4124" evidence="3">
    <location>
        <begin position="15"/>
        <end position="62"/>
    </location>
</feature>
<dbReference type="InterPro" id="IPR025392">
    <property type="entry name" value="DUF4124"/>
</dbReference>
<sequence>MRPTLPAQLPRLLGAFLLLAYGIAHAQFAWVDEKGVKHYSDRPPPPGTPASKILKTPGKPAELFATPEQAEVADAKSADAGSAPKQPTLAEREADFRKRAQDRAKEEKKAADEAQRQQAQHANCEQAQRYKNALDSGMRMTESGSDGGPQWMSDESRARHLAETNNVLAACR</sequence>
<name>A0ABT2CSZ1_9BURK</name>
<evidence type="ECO:0000256" key="1">
    <source>
        <dbReference type="SAM" id="MobiDB-lite"/>
    </source>
</evidence>
<gene>
    <name evidence="4" type="ORF">NX778_03395</name>
</gene>
<comment type="caution">
    <text evidence="4">The sequence shown here is derived from an EMBL/GenBank/DDBJ whole genome shotgun (WGS) entry which is preliminary data.</text>
</comment>
<dbReference type="EMBL" id="JANUGU010000001">
    <property type="protein sequence ID" value="MCS0657104.1"/>
    <property type="molecule type" value="Genomic_DNA"/>
</dbReference>
<feature type="chain" id="PRO_5046388735" evidence="2">
    <location>
        <begin position="27"/>
        <end position="172"/>
    </location>
</feature>
<evidence type="ECO:0000313" key="5">
    <source>
        <dbReference type="Proteomes" id="UP001204621"/>
    </source>
</evidence>
<feature type="region of interest" description="Disordered" evidence="1">
    <location>
        <begin position="37"/>
        <end position="172"/>
    </location>
</feature>
<protein>
    <submittedName>
        <fullName evidence="4">DUF4124 domain-containing protein</fullName>
    </submittedName>
</protein>
<reference evidence="4 5" key="1">
    <citation type="submission" date="2022-08" db="EMBL/GenBank/DDBJ databases">
        <title>Reclassification of Massilia species as members of the genera Telluria, Duganella, Pseudoduganella, Mokoshia gen. nov. and Zemynaea gen. nov. using orthogonal and non-orthogonal genome-based approaches.</title>
        <authorList>
            <person name="Bowman J.P."/>
        </authorList>
    </citation>
    <scope>NUCLEOTIDE SEQUENCE [LARGE SCALE GENOMIC DNA]</scope>
    <source>
        <strain evidence="4 5">JCM 31606</strain>
    </source>
</reference>